<reference evidence="7" key="1">
    <citation type="submission" date="2021-02" db="EMBL/GenBank/DDBJ databases">
        <authorList>
            <person name="Nowell W R."/>
        </authorList>
    </citation>
    <scope>NUCLEOTIDE SEQUENCE</scope>
    <source>
        <strain evidence="7">Ploen Becks lab</strain>
    </source>
</reference>
<sequence length="630" mass="71276">MVNSSYHSSTVNITYVNIKYTIFGGSVNGTINVWDYDSNSLLFTLNGHKAAVRSIEYLPNNYLLSGDSDSKLFIWSLKTRSKYTELDLINGYISSIILINSTTFTTASHIFIELWSTETFASRLKIASKDCQYIVGMKYHLNKLFSISFDGTLKLWENFDMKFDIDIKCDVSSFEVISLSNLICGCTDGLIKIYSTETNSFVFIKSLQKNEAVLSLSKFDLGLFVAGGKIGSFSIWNYKTGLNLLTRSSTGAIRVWDVKNGTMIKQICVECNVYALKCLEINMKDTQNASNRTFVKRTTQAITLKTNEATSSPLIINTTTISTLETVPNIEPIQLFDLLKIISSKYDYIVCLLNCSNHGECKYDNLLDKFFCNCQENYYGSSCKLNIKPCSSNLCLNNGICVDVLTNNTFNYECQCFNEFYSGRNCEIRIDVCLNETCSNKGNCYDSNHTAKCKCFNMYSGDKCEMESSLTSLVAICSINLINSNKLVNSNDKNDDQNINFMANYKQIKEDLFNGKKLRFIFYYQKMNLYLNNTLIRSPNAVGGFDIDIFEYFGVNVTGNPIEYIASSTTALITHSRYGIINNYGKIRIYEDNRIEVGVVYIDVKTTDIVFQETFNTTLPSEAVFVSKKQ</sequence>
<dbReference type="AlphaFoldDB" id="A0A813ZRR5"/>
<gene>
    <name evidence="7" type="ORF">OXX778_LOCUS11475</name>
</gene>
<feature type="domain" description="EGF-like" evidence="6">
    <location>
        <begin position="386"/>
        <end position="427"/>
    </location>
</feature>
<dbReference type="InterPro" id="IPR015943">
    <property type="entry name" value="WD40/YVTN_repeat-like_dom_sf"/>
</dbReference>
<proteinExistence type="predicted"/>
<dbReference type="PROSITE" id="PS50294">
    <property type="entry name" value="WD_REPEATS_REGION"/>
    <property type="match status" value="1"/>
</dbReference>
<name>A0A813ZRR5_9BILA</name>
<comment type="caution">
    <text evidence="7">The sequence shown here is derived from an EMBL/GenBank/DDBJ whole genome shotgun (WGS) entry which is preliminary data.</text>
</comment>
<keyword evidence="5" id="KW-0853">WD repeat</keyword>
<organism evidence="7 8">
    <name type="scientific">Brachionus calyciflorus</name>
    <dbReference type="NCBI Taxonomy" id="104777"/>
    <lineage>
        <taxon>Eukaryota</taxon>
        <taxon>Metazoa</taxon>
        <taxon>Spiralia</taxon>
        <taxon>Gnathifera</taxon>
        <taxon>Rotifera</taxon>
        <taxon>Eurotatoria</taxon>
        <taxon>Monogononta</taxon>
        <taxon>Pseudotrocha</taxon>
        <taxon>Ploima</taxon>
        <taxon>Brachionidae</taxon>
        <taxon>Brachionus</taxon>
    </lineage>
</organism>
<dbReference type="InterPro" id="IPR000742">
    <property type="entry name" value="EGF"/>
</dbReference>
<accession>A0A813ZRR5</accession>
<dbReference type="SUPFAM" id="SSF57196">
    <property type="entry name" value="EGF/Laminin"/>
    <property type="match status" value="3"/>
</dbReference>
<dbReference type="Gene3D" id="2.130.10.10">
    <property type="entry name" value="YVTN repeat-like/Quinoprotein amine dehydrogenase"/>
    <property type="match status" value="1"/>
</dbReference>
<dbReference type="InterPro" id="IPR001680">
    <property type="entry name" value="WD40_rpt"/>
</dbReference>
<keyword evidence="8" id="KW-1185">Reference proteome</keyword>
<comment type="caution">
    <text evidence="4">Lacks conserved residue(s) required for the propagation of feature annotation.</text>
</comment>
<feature type="disulfide bond" evidence="4">
    <location>
        <begin position="455"/>
        <end position="464"/>
    </location>
</feature>
<dbReference type="SMART" id="SM00181">
    <property type="entry name" value="EGF"/>
    <property type="match status" value="3"/>
</dbReference>
<dbReference type="PROSITE" id="PS50026">
    <property type="entry name" value="EGF_3"/>
    <property type="match status" value="3"/>
</dbReference>
<dbReference type="InterPro" id="IPR036322">
    <property type="entry name" value="WD40_repeat_dom_sf"/>
</dbReference>
<feature type="disulfide bond" evidence="4">
    <location>
        <begin position="351"/>
        <end position="361"/>
    </location>
</feature>
<evidence type="ECO:0000313" key="7">
    <source>
        <dbReference type="EMBL" id="CAF0902574.1"/>
    </source>
</evidence>
<dbReference type="SMART" id="SM00320">
    <property type="entry name" value="WD40"/>
    <property type="match status" value="4"/>
</dbReference>
<feature type="disulfide bond" evidence="4">
    <location>
        <begin position="374"/>
        <end position="383"/>
    </location>
</feature>
<dbReference type="SUPFAM" id="SSF50978">
    <property type="entry name" value="WD40 repeat-like"/>
    <property type="match status" value="1"/>
</dbReference>
<dbReference type="PANTHER" id="PTHR24049">
    <property type="entry name" value="CRUMBS FAMILY MEMBER"/>
    <property type="match status" value="1"/>
</dbReference>
<evidence type="ECO:0000313" key="8">
    <source>
        <dbReference type="Proteomes" id="UP000663879"/>
    </source>
</evidence>
<dbReference type="Pfam" id="PF00400">
    <property type="entry name" value="WD40"/>
    <property type="match status" value="1"/>
</dbReference>
<dbReference type="InterPro" id="IPR051022">
    <property type="entry name" value="Notch_Cell-Fate_Det"/>
</dbReference>
<feature type="domain" description="EGF-like" evidence="6">
    <location>
        <begin position="347"/>
        <end position="384"/>
    </location>
</feature>
<evidence type="ECO:0000256" key="3">
    <source>
        <dbReference type="ARBA" id="ARBA00023157"/>
    </source>
</evidence>
<feature type="disulfide bond" evidence="4">
    <location>
        <begin position="355"/>
        <end position="372"/>
    </location>
</feature>
<keyword evidence="1 4" id="KW-0245">EGF-like domain</keyword>
<feature type="repeat" description="WD" evidence="5">
    <location>
        <begin position="45"/>
        <end position="85"/>
    </location>
</feature>
<evidence type="ECO:0000256" key="5">
    <source>
        <dbReference type="PROSITE-ProRule" id="PRU00221"/>
    </source>
</evidence>
<evidence type="ECO:0000256" key="4">
    <source>
        <dbReference type="PROSITE-ProRule" id="PRU00076"/>
    </source>
</evidence>
<dbReference type="PROSITE" id="PS50082">
    <property type="entry name" value="WD_REPEATS_2"/>
    <property type="match status" value="1"/>
</dbReference>
<keyword evidence="2" id="KW-0677">Repeat</keyword>
<dbReference type="Gene3D" id="2.10.25.10">
    <property type="entry name" value="Laminin"/>
    <property type="match status" value="1"/>
</dbReference>
<evidence type="ECO:0000256" key="1">
    <source>
        <dbReference type="ARBA" id="ARBA00022536"/>
    </source>
</evidence>
<dbReference type="CDD" id="cd00054">
    <property type="entry name" value="EGF_CA"/>
    <property type="match status" value="2"/>
</dbReference>
<dbReference type="Proteomes" id="UP000663879">
    <property type="component" value="Unassembled WGS sequence"/>
</dbReference>
<evidence type="ECO:0000259" key="6">
    <source>
        <dbReference type="PROSITE" id="PS50026"/>
    </source>
</evidence>
<dbReference type="EMBL" id="CAJNOC010001949">
    <property type="protein sequence ID" value="CAF0902574.1"/>
    <property type="molecule type" value="Genomic_DNA"/>
</dbReference>
<feature type="domain" description="EGF-like" evidence="6">
    <location>
        <begin position="429"/>
        <end position="465"/>
    </location>
</feature>
<dbReference type="PROSITE" id="PS00022">
    <property type="entry name" value="EGF_1"/>
    <property type="match status" value="2"/>
</dbReference>
<protein>
    <recommendedName>
        <fullName evidence="6">EGF-like domain-containing protein</fullName>
    </recommendedName>
</protein>
<evidence type="ECO:0000256" key="2">
    <source>
        <dbReference type="ARBA" id="ARBA00022737"/>
    </source>
</evidence>
<keyword evidence="3 4" id="KW-1015">Disulfide bond</keyword>
<dbReference type="OrthoDB" id="5953235at2759"/>